<organism evidence="6 7">
    <name type="scientific">Mesomycoplasma bovoculi M165/69</name>
    <dbReference type="NCBI Taxonomy" id="743966"/>
    <lineage>
        <taxon>Bacteria</taxon>
        <taxon>Bacillati</taxon>
        <taxon>Mycoplasmatota</taxon>
        <taxon>Mycoplasmoidales</taxon>
        <taxon>Metamycoplasmataceae</taxon>
        <taxon>Mesomycoplasma</taxon>
    </lineage>
</organism>
<protein>
    <submittedName>
        <fullName evidence="6">Uncharacterized protein</fullName>
    </submittedName>
</protein>
<evidence type="ECO:0000313" key="7">
    <source>
        <dbReference type="Proteomes" id="UP000019229"/>
    </source>
</evidence>
<keyword evidence="4 5" id="KW-0472">Membrane</keyword>
<feature type="transmembrane region" description="Helical" evidence="5">
    <location>
        <begin position="45"/>
        <end position="66"/>
    </location>
</feature>
<evidence type="ECO:0000256" key="5">
    <source>
        <dbReference type="SAM" id="Phobius"/>
    </source>
</evidence>
<feature type="transmembrane region" description="Helical" evidence="5">
    <location>
        <begin position="240"/>
        <end position="262"/>
    </location>
</feature>
<dbReference type="NCBIfam" id="NF046011">
    <property type="entry name" value="MAG4940_fam"/>
    <property type="match status" value="1"/>
</dbReference>
<evidence type="ECO:0000256" key="2">
    <source>
        <dbReference type="ARBA" id="ARBA00022692"/>
    </source>
</evidence>
<dbReference type="RefSeq" id="WP_022935599.1">
    <property type="nucleotide sequence ID" value="NZ_CP007154.1"/>
</dbReference>
<evidence type="ECO:0000256" key="4">
    <source>
        <dbReference type="ARBA" id="ARBA00023136"/>
    </source>
</evidence>
<feature type="transmembrane region" description="Helical" evidence="5">
    <location>
        <begin position="15"/>
        <end position="33"/>
    </location>
</feature>
<keyword evidence="3 5" id="KW-1133">Transmembrane helix</keyword>
<dbReference type="InterPro" id="IPR023271">
    <property type="entry name" value="Aquaporin-like"/>
</dbReference>
<dbReference type="KEGG" id="mbc:MYB_01085"/>
<dbReference type="Proteomes" id="UP000019229">
    <property type="component" value="Chromosome"/>
</dbReference>
<accession>W5V0B0</accession>
<name>W5V0B0_9BACT</name>
<feature type="transmembrane region" description="Helical" evidence="5">
    <location>
        <begin position="186"/>
        <end position="202"/>
    </location>
</feature>
<sequence length="271" mass="31239">MTKFEMLSTFWNTNVFFIELIDCLLLVFFYFASKQILQTFKKQNIFTNALLFTLSFFSAFLIGLALSGFISNSDIKPFLIPQIVIFESIIKGLTKAFNGSILYQGYFYIFTAQILGSILGFACFYFYCWLVAKIQKQENNFIVLILPTKNLKTQPYLWKELFFNSLLTLILLIVPRIPFSANLNEFDHLIVLFVLMLFFFIFTSNLGFVTFNLWTKVIATFLAFVLQKNKLIIQNFYKELLIDVGILISVPTIISLTLLGAANSSNLTFNL</sequence>
<dbReference type="HOGENOM" id="CLU_920771_0_0_14"/>
<evidence type="ECO:0000256" key="3">
    <source>
        <dbReference type="ARBA" id="ARBA00022989"/>
    </source>
</evidence>
<proteinExistence type="predicted"/>
<dbReference type="EMBL" id="CP007154">
    <property type="protein sequence ID" value="AHH45228.1"/>
    <property type="molecule type" value="Genomic_DNA"/>
</dbReference>
<reference evidence="6 7" key="1">
    <citation type="journal article" date="2014" name="Genome Announc.">
        <title>Complete Genome Sequence of Mycoplasma bovoculi Strain M165/69T (ATCC 29104).</title>
        <authorList>
            <person name="Calcutt M.J."/>
            <person name="Foecking M.F."/>
        </authorList>
    </citation>
    <scope>NUCLEOTIDE SEQUENCE [LARGE SCALE GENOMIC DNA]</scope>
    <source>
        <strain evidence="6">M165/69</strain>
    </source>
</reference>
<gene>
    <name evidence="6" type="ORF">MYB_01085</name>
</gene>
<dbReference type="AlphaFoldDB" id="W5V0B0"/>
<keyword evidence="2 5" id="KW-0812">Transmembrane</keyword>
<dbReference type="GO" id="GO:0016020">
    <property type="term" value="C:membrane"/>
    <property type="evidence" value="ECO:0007669"/>
    <property type="project" value="UniProtKB-SubCell"/>
</dbReference>
<keyword evidence="7" id="KW-1185">Reference proteome</keyword>
<dbReference type="SUPFAM" id="SSF81338">
    <property type="entry name" value="Aquaporin-like"/>
    <property type="match status" value="1"/>
</dbReference>
<dbReference type="STRING" id="743966.MYB_01085"/>
<feature type="transmembrane region" description="Helical" evidence="5">
    <location>
        <begin position="156"/>
        <end position="174"/>
    </location>
</feature>
<evidence type="ECO:0000313" key="6">
    <source>
        <dbReference type="EMBL" id="AHH45228.1"/>
    </source>
</evidence>
<dbReference type="OrthoDB" id="400768at2"/>
<feature type="transmembrane region" description="Helical" evidence="5">
    <location>
        <begin position="106"/>
        <end position="127"/>
    </location>
</feature>
<comment type="subcellular location">
    <subcellularLocation>
        <location evidence="1">Membrane</location>
        <topology evidence="1">Multi-pass membrane protein</topology>
    </subcellularLocation>
</comment>
<dbReference type="PATRIC" id="fig|743966.3.peg.217"/>
<evidence type="ECO:0000256" key="1">
    <source>
        <dbReference type="ARBA" id="ARBA00004141"/>
    </source>
</evidence>